<sequence length="191" mass="22255">SNFAEYFDKLSKWVAQLSNYCPRLSEYETLFPTSTRLQQALSDFYAIVVKFCLKALAKNEVTEELQLASEQEGQSFRRLVRADIEENKTLRIKQKETNHLITIERQKIRLLRHIPSYDYTSSLHRARALRCEGTCRWILNQSEFRNWVDQRGSKHLWCYGIRTLSLTARSSCYSAHSVNLLKAGCGKTVLL</sequence>
<protein>
    <submittedName>
        <fullName evidence="1">Uncharacterized protein</fullName>
    </submittedName>
</protein>
<gene>
    <name evidence="1" type="ORF">BDR25DRAFT_241071</name>
</gene>
<dbReference type="Proteomes" id="UP000799755">
    <property type="component" value="Unassembled WGS sequence"/>
</dbReference>
<accession>A0ACB6QDT5</accession>
<dbReference type="EMBL" id="MU003532">
    <property type="protein sequence ID" value="KAF2465056.1"/>
    <property type="molecule type" value="Genomic_DNA"/>
</dbReference>
<evidence type="ECO:0000313" key="1">
    <source>
        <dbReference type="EMBL" id="KAF2465056.1"/>
    </source>
</evidence>
<name>A0ACB6QDT5_9PLEO</name>
<comment type="caution">
    <text evidence="1">The sequence shown here is derived from an EMBL/GenBank/DDBJ whole genome shotgun (WGS) entry which is preliminary data.</text>
</comment>
<keyword evidence="2" id="KW-1185">Reference proteome</keyword>
<feature type="non-terminal residue" evidence="1">
    <location>
        <position position="1"/>
    </location>
</feature>
<organism evidence="1 2">
    <name type="scientific">Lindgomyces ingoldianus</name>
    <dbReference type="NCBI Taxonomy" id="673940"/>
    <lineage>
        <taxon>Eukaryota</taxon>
        <taxon>Fungi</taxon>
        <taxon>Dikarya</taxon>
        <taxon>Ascomycota</taxon>
        <taxon>Pezizomycotina</taxon>
        <taxon>Dothideomycetes</taxon>
        <taxon>Pleosporomycetidae</taxon>
        <taxon>Pleosporales</taxon>
        <taxon>Lindgomycetaceae</taxon>
        <taxon>Lindgomyces</taxon>
    </lineage>
</organism>
<evidence type="ECO:0000313" key="2">
    <source>
        <dbReference type="Proteomes" id="UP000799755"/>
    </source>
</evidence>
<reference evidence="1" key="1">
    <citation type="journal article" date="2020" name="Stud. Mycol.">
        <title>101 Dothideomycetes genomes: a test case for predicting lifestyles and emergence of pathogens.</title>
        <authorList>
            <person name="Haridas S."/>
            <person name="Albert R."/>
            <person name="Binder M."/>
            <person name="Bloem J."/>
            <person name="Labutti K."/>
            <person name="Salamov A."/>
            <person name="Andreopoulos B."/>
            <person name="Baker S."/>
            <person name="Barry K."/>
            <person name="Bills G."/>
            <person name="Bluhm B."/>
            <person name="Cannon C."/>
            <person name="Castanera R."/>
            <person name="Culley D."/>
            <person name="Daum C."/>
            <person name="Ezra D."/>
            <person name="Gonzalez J."/>
            <person name="Henrissat B."/>
            <person name="Kuo A."/>
            <person name="Liang C."/>
            <person name="Lipzen A."/>
            <person name="Lutzoni F."/>
            <person name="Magnuson J."/>
            <person name="Mondo S."/>
            <person name="Nolan M."/>
            <person name="Ohm R."/>
            <person name="Pangilinan J."/>
            <person name="Park H.-J."/>
            <person name="Ramirez L."/>
            <person name="Alfaro M."/>
            <person name="Sun H."/>
            <person name="Tritt A."/>
            <person name="Yoshinaga Y."/>
            <person name="Zwiers L.-H."/>
            <person name="Turgeon B."/>
            <person name="Goodwin S."/>
            <person name="Spatafora J."/>
            <person name="Crous P."/>
            <person name="Grigoriev I."/>
        </authorList>
    </citation>
    <scope>NUCLEOTIDE SEQUENCE</scope>
    <source>
        <strain evidence="1">ATCC 200398</strain>
    </source>
</reference>
<proteinExistence type="predicted"/>